<evidence type="ECO:0000256" key="11">
    <source>
        <dbReference type="ARBA" id="ARBA00023203"/>
    </source>
</evidence>
<dbReference type="PROSITE" id="PS50021">
    <property type="entry name" value="CH"/>
    <property type="match status" value="2"/>
</dbReference>
<evidence type="ECO:0000256" key="13">
    <source>
        <dbReference type="ARBA" id="ARBA00023242"/>
    </source>
</evidence>
<keyword evidence="12" id="KW-0206">Cytoskeleton</keyword>
<dbReference type="InterPro" id="IPR057057">
    <property type="entry name" value="Spectrin_SYNE1"/>
</dbReference>
<dbReference type="InterPro" id="IPR036872">
    <property type="entry name" value="CH_dom_sf"/>
</dbReference>
<evidence type="ECO:0000256" key="14">
    <source>
        <dbReference type="SAM" id="Coils"/>
    </source>
</evidence>
<dbReference type="Gene3D" id="1.10.418.10">
    <property type="entry name" value="Calponin-like domain"/>
    <property type="match status" value="2"/>
</dbReference>
<dbReference type="STRING" id="282301.A0A267EWS2"/>
<dbReference type="FunFam" id="1.10.418.10:FF:000037">
    <property type="entry name" value="nesprin-1 isoform X1"/>
    <property type="match status" value="1"/>
</dbReference>
<dbReference type="GO" id="GO:0051015">
    <property type="term" value="F:actin filament binding"/>
    <property type="evidence" value="ECO:0007669"/>
    <property type="project" value="TreeGrafter"/>
</dbReference>
<keyword evidence="9 14" id="KW-0175">Coiled coil</keyword>
<comment type="caution">
    <text evidence="17">The sequence shown here is derived from an EMBL/GenBank/DDBJ whole genome shotgun (WGS) entry which is preliminary data.</text>
</comment>
<evidence type="ECO:0000256" key="10">
    <source>
        <dbReference type="ARBA" id="ARBA00023136"/>
    </source>
</evidence>
<sequence length="1512" mass="169921">MQRRQSFMSNVKNLRDEQERVQKKTFTNWINTYLIQCQPPCKIADLFPEVKDGIKLLLLLEVLSGQKLPHESRKVMQRVHCLSNVRTALSFLESKKIKLVNINPADIVDGKPSIVLGLIWTIILYFQIEEQEDTIMKSLEGTELAERGEKFKGSAKKALLAWAQNNLGDKYAIDIRDFGNSWRDGSAFNAMVHNIDPSLVDMEKLGDRTNRENLEAAFAAAESGLNIPRLIDPEDVDVDKPDEKSIMTYVAQFLKAYPEGSKKKPKLLEQIEDAQSKVEAAKQAAEQERNDLRKISDFCEAVERELPTSGKGRGDPVENYKKFEEFRQQQAALKEAYEALLKRRADGHLLTLKPDEVDALEAQWRAASDQLNEWRWQLDSALPGDLGKVGGWLARAERCLREPFPDTAAGEPDEAIAQALHQRLTEHRAIFADAPAMRKAFQEARKSAGRGLPAEQLADIDRRLTQVQQDEPEVRQKLEFLESKYRVLAYFIVTERKLPEWTGNYGHLPEVEALLADYDNFVVAGKLLPSVDQALDSFRQQAEALKKRDSGKSMPETRENDRFATEATRKWDRLRREVQAAPEPLKRIAESWKQFLDEAEAIESWLPSAQAALRGSAEERDSFFADFANWEARHRRLNDAGGLLTANCAPAAADEVRQRLQRINRQWKELSEGHKQSERMDAAEKSRKGYHASTTALTDWLDRAEQLVEAELPCNVRCIRENLASLQATQDQQEPMEAEFKSVSKTAQSMVKDLPEQTVNEMLGNLKIIKDRLQNLRKRLPERSRGLKSVLPNVESLENGLEELVSWIEAGERLLAQHGGDSEDKTIEEKIEAHKTHFGQINYFKSVLDGKNRFLTKIKSSKVKNLNTDEVDAQFEDLNRRFKDLLAASRSWERRLDAWLRRLDAYEKKKSELTAWLGEAGGALAQDDANLDDSIARHRSFFDSNQQKQRQLLTNFLTASNDLLNSLTESGDGGATELARRIEAETQQLEADFNDILSEAPNRLLRLTLDSCDAKLNQLLTDGEDALASFNQRVEAKEPLDRILKNHETYFFKSHYRQNCEQLLNEMRQADVIAGAAARIDAQTDRFETLWQAAESLRTRLKDLPAKWKLFEDRLHEIQAFAEHSNDLLDRLAGLESSPDTASAAEYRSLLADIKEAAGRRQREAQLAAREADGLLQGDLGGDPDIESARAELGAASSTAFDSLPGRLQAALDRGQLVRRCLDFLDLANRLQAALNNNEEAPADSPEILSSAEAARAKHDRLRSRRLRLDRAQRSAVTAALADGNRLVEEAAAASADDSTTVKFVAERLVDLADAWEASAGAVAEAKIEQLQRLAQRWTELESEASAVGAILEAAESQLNSDTQQQQQQADIDVEILDATLDEDRRLLRRFTEAEARTVAVMEAVPAVQQAADEAEETIDLKALEDWLMELRSWAAGGSDRLGNRIGELGERGDKLRALRAGRNELATALRRAADLASRLEDLGSSADPATYSRALRTSPSSSAKPRPTSST</sequence>
<dbReference type="GO" id="GO:0034993">
    <property type="term" value="C:meiotic nuclear membrane microtubule tethering complex"/>
    <property type="evidence" value="ECO:0007669"/>
    <property type="project" value="TreeGrafter"/>
</dbReference>
<evidence type="ECO:0000256" key="7">
    <source>
        <dbReference type="ARBA" id="ARBA00022737"/>
    </source>
</evidence>
<protein>
    <recommendedName>
        <fullName evidence="16">Calponin-homology (CH) domain-containing protein</fullName>
    </recommendedName>
</protein>
<feature type="coiled-coil region" evidence="14">
    <location>
        <begin position="264"/>
        <end position="295"/>
    </location>
</feature>
<organism evidence="17 18">
    <name type="scientific">Macrostomum lignano</name>
    <dbReference type="NCBI Taxonomy" id="282301"/>
    <lineage>
        <taxon>Eukaryota</taxon>
        <taxon>Metazoa</taxon>
        <taxon>Spiralia</taxon>
        <taxon>Lophotrochozoa</taxon>
        <taxon>Platyhelminthes</taxon>
        <taxon>Rhabditophora</taxon>
        <taxon>Macrostomorpha</taxon>
        <taxon>Macrostomida</taxon>
        <taxon>Macrostomidae</taxon>
        <taxon>Macrostomum</taxon>
    </lineage>
</organism>
<evidence type="ECO:0000256" key="4">
    <source>
        <dbReference type="ARBA" id="ARBA00008619"/>
    </source>
</evidence>
<evidence type="ECO:0000256" key="12">
    <source>
        <dbReference type="ARBA" id="ARBA00023212"/>
    </source>
</evidence>
<dbReference type="Pfam" id="PF25034">
    <property type="entry name" value="Spectrin_SYNE1"/>
    <property type="match status" value="1"/>
</dbReference>
<keyword evidence="11" id="KW-0009">Actin-binding</keyword>
<feature type="domain" description="Calponin-homology (CH)" evidence="16">
    <location>
        <begin position="153"/>
        <end position="258"/>
    </location>
</feature>
<reference evidence="17 18" key="1">
    <citation type="submission" date="2017-06" db="EMBL/GenBank/DDBJ databases">
        <title>A platform for efficient transgenesis in Macrostomum lignano, a flatworm model organism for stem cell research.</title>
        <authorList>
            <person name="Berezikov E."/>
        </authorList>
    </citation>
    <scope>NUCLEOTIDE SEQUENCE [LARGE SCALE GENOMIC DNA]</scope>
    <source>
        <strain evidence="17">DV1</strain>
        <tissue evidence="17">Whole organism</tissue>
    </source>
</reference>
<dbReference type="SMART" id="SM00033">
    <property type="entry name" value="CH"/>
    <property type="match status" value="2"/>
</dbReference>
<dbReference type="InterPro" id="IPR001589">
    <property type="entry name" value="Actinin_actin-bd_CS"/>
</dbReference>
<keyword evidence="8" id="KW-1133">Transmembrane helix</keyword>
<dbReference type="CDD" id="cd00176">
    <property type="entry name" value="SPEC"/>
    <property type="match status" value="1"/>
</dbReference>
<evidence type="ECO:0000313" key="18">
    <source>
        <dbReference type="Proteomes" id="UP000215902"/>
    </source>
</evidence>
<keyword evidence="5" id="KW-0963">Cytoplasm</keyword>
<dbReference type="PROSITE" id="PS00019">
    <property type="entry name" value="ACTININ_1"/>
    <property type="match status" value="1"/>
</dbReference>
<evidence type="ECO:0000256" key="8">
    <source>
        <dbReference type="ARBA" id="ARBA00022989"/>
    </source>
</evidence>
<dbReference type="GO" id="GO:0007097">
    <property type="term" value="P:nuclear migration"/>
    <property type="evidence" value="ECO:0007669"/>
    <property type="project" value="TreeGrafter"/>
</dbReference>
<feature type="region of interest" description="Disordered" evidence="15">
    <location>
        <begin position="542"/>
        <end position="563"/>
    </location>
</feature>
<keyword evidence="13" id="KW-0539">Nucleus</keyword>
<keyword evidence="18" id="KW-1185">Reference proteome</keyword>
<dbReference type="GO" id="GO:0005640">
    <property type="term" value="C:nuclear outer membrane"/>
    <property type="evidence" value="ECO:0007669"/>
    <property type="project" value="TreeGrafter"/>
</dbReference>
<dbReference type="InterPro" id="IPR018159">
    <property type="entry name" value="Spectrin/alpha-actinin"/>
</dbReference>
<dbReference type="SMART" id="SM00150">
    <property type="entry name" value="SPEC"/>
    <property type="match status" value="3"/>
</dbReference>
<proteinExistence type="inferred from homology"/>
<comment type="subcellular location">
    <subcellularLocation>
        <location evidence="3">Cytoplasm</location>
        <location evidence="3">Cytoskeleton</location>
    </subcellularLocation>
    <subcellularLocation>
        <location evidence="2">Cytoplasm</location>
        <location evidence="2">Myofibril</location>
        <location evidence="2">Sarcomere</location>
    </subcellularLocation>
    <subcellularLocation>
        <location evidence="1">Nucleus membrane</location>
    </subcellularLocation>
</comment>
<evidence type="ECO:0000256" key="15">
    <source>
        <dbReference type="SAM" id="MobiDB-lite"/>
    </source>
</evidence>
<evidence type="ECO:0000256" key="1">
    <source>
        <dbReference type="ARBA" id="ARBA00004126"/>
    </source>
</evidence>
<feature type="region of interest" description="Disordered" evidence="15">
    <location>
        <begin position="1484"/>
        <end position="1512"/>
    </location>
</feature>
<dbReference type="InterPro" id="IPR047290">
    <property type="entry name" value="CH_SYNE1_rpt1"/>
</dbReference>
<keyword evidence="7" id="KW-0677">Repeat</keyword>
<dbReference type="GO" id="GO:0005856">
    <property type="term" value="C:cytoskeleton"/>
    <property type="evidence" value="ECO:0007669"/>
    <property type="project" value="UniProtKB-SubCell"/>
</dbReference>
<comment type="similarity">
    <text evidence="4">Belongs to the nesprin family.</text>
</comment>
<dbReference type="EMBL" id="NIVC01001601">
    <property type="protein sequence ID" value="PAA65961.1"/>
    <property type="molecule type" value="Genomic_DNA"/>
</dbReference>
<dbReference type="CDD" id="cd21243">
    <property type="entry name" value="CH_SYNE1_rpt2"/>
    <property type="match status" value="1"/>
</dbReference>
<name>A0A267EWS2_9PLAT</name>
<accession>A0A267EWS2</accession>
<dbReference type="Gene3D" id="1.20.58.60">
    <property type="match status" value="3"/>
</dbReference>
<feature type="domain" description="Calponin-homology (CH)" evidence="16">
    <location>
        <begin position="20"/>
        <end position="127"/>
    </location>
</feature>
<evidence type="ECO:0000256" key="2">
    <source>
        <dbReference type="ARBA" id="ARBA00004204"/>
    </source>
</evidence>
<dbReference type="FunFam" id="1.10.418.10:FF:000033">
    <property type="entry name" value="nesprin-1 isoform X1"/>
    <property type="match status" value="1"/>
</dbReference>
<evidence type="ECO:0000256" key="5">
    <source>
        <dbReference type="ARBA" id="ARBA00022490"/>
    </source>
</evidence>
<evidence type="ECO:0000256" key="6">
    <source>
        <dbReference type="ARBA" id="ARBA00022692"/>
    </source>
</evidence>
<dbReference type="PROSITE" id="PS00020">
    <property type="entry name" value="ACTININ_2"/>
    <property type="match status" value="1"/>
</dbReference>
<dbReference type="SUPFAM" id="SSF47576">
    <property type="entry name" value="Calponin-homology domain, CH-domain"/>
    <property type="match status" value="1"/>
</dbReference>
<evidence type="ECO:0000313" key="17">
    <source>
        <dbReference type="EMBL" id="PAA65961.1"/>
    </source>
</evidence>
<gene>
    <name evidence="17" type="ORF">BOX15_Mlig031215g1</name>
</gene>
<keyword evidence="6" id="KW-0812">Transmembrane</keyword>
<dbReference type="CDD" id="cd21241">
    <property type="entry name" value="CH_SYNE1_rpt1"/>
    <property type="match status" value="1"/>
</dbReference>
<evidence type="ECO:0000256" key="9">
    <source>
        <dbReference type="ARBA" id="ARBA00023054"/>
    </source>
</evidence>
<dbReference type="Proteomes" id="UP000215902">
    <property type="component" value="Unassembled WGS sequence"/>
</dbReference>
<evidence type="ECO:0000256" key="3">
    <source>
        <dbReference type="ARBA" id="ARBA00004245"/>
    </source>
</evidence>
<evidence type="ECO:0000259" key="16">
    <source>
        <dbReference type="PROSITE" id="PS50021"/>
    </source>
</evidence>
<dbReference type="InterPro" id="IPR001715">
    <property type="entry name" value="CH_dom"/>
</dbReference>
<dbReference type="SUPFAM" id="SSF46966">
    <property type="entry name" value="Spectrin repeat"/>
    <property type="match status" value="3"/>
</dbReference>
<feature type="compositionally biased region" description="Polar residues" evidence="15">
    <location>
        <begin position="1496"/>
        <end position="1512"/>
    </location>
</feature>
<keyword evidence="10" id="KW-0472">Membrane</keyword>
<feature type="compositionally biased region" description="Basic and acidic residues" evidence="15">
    <location>
        <begin position="544"/>
        <end position="563"/>
    </location>
</feature>
<dbReference type="OrthoDB" id="18740at2759"/>
<dbReference type="InterPro" id="IPR052403">
    <property type="entry name" value="LINC-complex_assoc"/>
</dbReference>
<dbReference type="PANTHER" id="PTHR47535:SF1">
    <property type="entry name" value="NESPRIN-1"/>
    <property type="match status" value="1"/>
</dbReference>
<dbReference type="InterPro" id="IPR047291">
    <property type="entry name" value="CH_SYNE1_rpt2"/>
</dbReference>
<dbReference type="Pfam" id="PF00307">
    <property type="entry name" value="CH"/>
    <property type="match status" value="2"/>
</dbReference>
<dbReference type="GO" id="GO:0030017">
    <property type="term" value="C:sarcomere"/>
    <property type="evidence" value="ECO:0007669"/>
    <property type="project" value="UniProtKB-SubCell"/>
</dbReference>
<dbReference type="PANTHER" id="PTHR47535">
    <property type="entry name" value="MUSCLE-SPECIFIC PROTEIN 300 KDA, ISOFORM G"/>
    <property type="match status" value="1"/>
</dbReference>